<dbReference type="Pfam" id="PF00499">
    <property type="entry name" value="Oxidored_q3"/>
    <property type="match status" value="1"/>
</dbReference>
<evidence type="ECO:0000313" key="17">
    <source>
        <dbReference type="EMBL" id="BBH37238.1"/>
    </source>
</evidence>
<evidence type="ECO:0000256" key="4">
    <source>
        <dbReference type="ARBA" id="ARBA00021095"/>
    </source>
</evidence>
<evidence type="ECO:0000256" key="3">
    <source>
        <dbReference type="ARBA" id="ARBA00012944"/>
    </source>
</evidence>
<evidence type="ECO:0000256" key="1">
    <source>
        <dbReference type="ARBA" id="ARBA00004225"/>
    </source>
</evidence>
<sequence length="174" mass="18292">MSITVCMLMLSMLVGVMVVVSNSSPYFGALGLVIFGCSGCGLVSMSGMSFLALVLFLIYLGGMLVVFAYTSALASDPYPEAWEVSRVGSGVLTYIVGAAGGMLVFWGLNIIGVVEKEGALFLEVHMISKELRGVALLYSDGGGVLVLTAWVMLMMLFVVLELTRGGSRGAIRGV</sequence>
<evidence type="ECO:0000256" key="14">
    <source>
        <dbReference type="ARBA" id="ARBA00049551"/>
    </source>
</evidence>
<dbReference type="PANTHER" id="PTHR11435">
    <property type="entry name" value="NADH UBIQUINONE OXIDOREDUCTASE SUBUNIT ND6"/>
    <property type="match status" value="1"/>
</dbReference>
<feature type="transmembrane region" description="Helical" evidence="15">
    <location>
        <begin position="91"/>
        <end position="114"/>
    </location>
</feature>
<dbReference type="Gene3D" id="1.20.120.1200">
    <property type="entry name" value="NADH-ubiquinone/plastoquinone oxidoreductase chain 6, subunit NuoJ"/>
    <property type="match status" value="1"/>
</dbReference>
<protein>
    <recommendedName>
        <fullName evidence="4 15">NADH-ubiquinone oxidoreductase chain 6</fullName>
        <ecNumber evidence="3 15">7.1.1.2</ecNumber>
    </recommendedName>
</protein>
<evidence type="ECO:0000256" key="13">
    <source>
        <dbReference type="ARBA" id="ARBA00023136"/>
    </source>
</evidence>
<keyword evidence="9 15" id="KW-0249">Electron transport</keyword>
<dbReference type="EMBL" id="AP019342">
    <property type="protein sequence ID" value="BBH37238.1"/>
    <property type="molecule type" value="Genomic_DNA"/>
</dbReference>
<dbReference type="EC" id="7.1.1.2" evidence="3 15"/>
<proteinExistence type="inferred from homology"/>
<evidence type="ECO:0000256" key="12">
    <source>
        <dbReference type="ARBA" id="ARBA00023128"/>
    </source>
</evidence>
<comment type="similarity">
    <text evidence="2 15">Belongs to the complex I subunit 6 family.</text>
</comment>
<comment type="subcellular location">
    <subcellularLocation>
        <location evidence="1 15">Mitochondrion membrane</location>
        <topology evidence="1 15">Multi-pass membrane protein</topology>
    </subcellularLocation>
</comment>
<feature type="transmembrane region" description="Helical" evidence="15">
    <location>
        <begin position="50"/>
        <end position="71"/>
    </location>
</feature>
<evidence type="ECO:0000256" key="2">
    <source>
        <dbReference type="ARBA" id="ARBA00005698"/>
    </source>
</evidence>
<organism evidence="17">
    <name type="scientific">Priolepis cincta</name>
    <name type="common">girdled goby</name>
    <dbReference type="NCBI Taxonomy" id="166757"/>
    <lineage>
        <taxon>Eukaryota</taxon>
        <taxon>Metazoa</taxon>
        <taxon>Chordata</taxon>
        <taxon>Craniata</taxon>
        <taxon>Vertebrata</taxon>
        <taxon>Euteleostomi</taxon>
        <taxon>Actinopterygii</taxon>
        <taxon>Neopterygii</taxon>
        <taxon>Teleostei</taxon>
        <taxon>Neoteleostei</taxon>
        <taxon>Acanthomorphata</taxon>
        <taxon>Gobiaria</taxon>
        <taxon>Gobiiformes</taxon>
        <taxon>Gobioidei</taxon>
        <taxon>Gobiidae</taxon>
        <taxon>Gobiinae</taxon>
        <taxon>Priolepis</taxon>
    </lineage>
</organism>
<keyword evidence="8 15" id="KW-1278">Translocase</keyword>
<evidence type="ECO:0000256" key="9">
    <source>
        <dbReference type="ARBA" id="ARBA00022982"/>
    </source>
</evidence>
<keyword evidence="10 15" id="KW-1133">Transmembrane helix</keyword>
<keyword evidence="5 15" id="KW-0813">Transport</keyword>
<evidence type="ECO:0000256" key="16">
    <source>
        <dbReference type="SAM" id="SignalP"/>
    </source>
</evidence>
<keyword evidence="15" id="KW-0830">Ubiquinone</keyword>
<dbReference type="InterPro" id="IPR001457">
    <property type="entry name" value="NADH_UbQ/plastoQ_OxRdtase_su6"/>
</dbReference>
<keyword evidence="13 15" id="KW-0472">Membrane</keyword>
<keyword evidence="7 15" id="KW-0812">Transmembrane</keyword>
<feature type="chain" id="PRO_5024293792" description="NADH-ubiquinone oxidoreductase chain 6" evidence="16">
    <location>
        <begin position="24"/>
        <end position="174"/>
    </location>
</feature>
<dbReference type="AlphaFoldDB" id="A0A5K7TNK0"/>
<dbReference type="PANTHER" id="PTHR11435:SF1">
    <property type="entry name" value="NADH-UBIQUINONE OXIDOREDUCTASE CHAIN 6"/>
    <property type="match status" value="1"/>
</dbReference>
<dbReference type="InterPro" id="IPR050269">
    <property type="entry name" value="ComplexI_Subunit6"/>
</dbReference>
<evidence type="ECO:0000256" key="7">
    <source>
        <dbReference type="ARBA" id="ARBA00022692"/>
    </source>
</evidence>
<keyword evidence="6 15" id="KW-0679">Respiratory chain</keyword>
<evidence type="ECO:0000256" key="11">
    <source>
        <dbReference type="ARBA" id="ARBA00023027"/>
    </source>
</evidence>
<feature type="transmembrane region" description="Helical" evidence="15">
    <location>
        <begin position="135"/>
        <end position="160"/>
    </location>
</feature>
<dbReference type="GO" id="GO:0031966">
    <property type="term" value="C:mitochondrial membrane"/>
    <property type="evidence" value="ECO:0007669"/>
    <property type="project" value="UniProtKB-SubCell"/>
</dbReference>
<keyword evidence="11 15" id="KW-0520">NAD</keyword>
<geneLocation type="mitochondrion" evidence="17"/>
<evidence type="ECO:0000256" key="5">
    <source>
        <dbReference type="ARBA" id="ARBA00022448"/>
    </source>
</evidence>
<evidence type="ECO:0000256" key="6">
    <source>
        <dbReference type="ARBA" id="ARBA00022660"/>
    </source>
</evidence>
<dbReference type="InterPro" id="IPR042106">
    <property type="entry name" value="Nuo/plastoQ_OxRdtase_6_NuoJ"/>
</dbReference>
<comment type="catalytic activity">
    <reaction evidence="14 15">
        <text>a ubiquinone + NADH + 5 H(+)(in) = a ubiquinol + NAD(+) + 4 H(+)(out)</text>
        <dbReference type="Rhea" id="RHEA:29091"/>
        <dbReference type="Rhea" id="RHEA-COMP:9565"/>
        <dbReference type="Rhea" id="RHEA-COMP:9566"/>
        <dbReference type="ChEBI" id="CHEBI:15378"/>
        <dbReference type="ChEBI" id="CHEBI:16389"/>
        <dbReference type="ChEBI" id="CHEBI:17976"/>
        <dbReference type="ChEBI" id="CHEBI:57540"/>
        <dbReference type="ChEBI" id="CHEBI:57945"/>
        <dbReference type="EC" id="7.1.1.2"/>
    </reaction>
</comment>
<reference evidence="17" key="1">
    <citation type="journal article" date="2019" name="Zootaxa">
        <title>First record of Larsonella pumilus (Teleostei: Gobiidae) from Japan, with phylogenetic placement of the genus Larsonella.</title>
        <authorList>
            <person name="Hanahara N."/>
            <person name="Higashiji T."/>
            <person name="Shinzato C."/>
            <person name="Koyanagi R."/>
            <person name="Maeda K."/>
        </authorList>
    </citation>
    <scope>NUCLEOTIDE SEQUENCE</scope>
</reference>
<dbReference type="GO" id="GO:0008137">
    <property type="term" value="F:NADH dehydrogenase (ubiquinone) activity"/>
    <property type="evidence" value="ECO:0007669"/>
    <property type="project" value="UniProtKB-UniRule"/>
</dbReference>
<keyword evidence="12 15" id="KW-0496">Mitochondrion</keyword>
<evidence type="ECO:0000256" key="15">
    <source>
        <dbReference type="RuleBase" id="RU004430"/>
    </source>
</evidence>
<gene>
    <name evidence="17" type="primary">ND6</name>
</gene>
<name>A0A5K7TNK0_9GOBI</name>
<keyword evidence="16" id="KW-0732">Signal</keyword>
<comment type="function">
    <text evidence="15">Core subunit of the mitochondrial membrane respiratory chain NADH dehydrogenase (Complex I) which catalyzes electron transfer from NADH through the respiratory chain, using ubiquinone as an electron acceptor. Essential for the catalytic activity and assembly of complex I.</text>
</comment>
<evidence type="ECO:0000256" key="8">
    <source>
        <dbReference type="ARBA" id="ARBA00022967"/>
    </source>
</evidence>
<evidence type="ECO:0000256" key="10">
    <source>
        <dbReference type="ARBA" id="ARBA00022989"/>
    </source>
</evidence>
<feature type="signal peptide" evidence="16">
    <location>
        <begin position="1"/>
        <end position="23"/>
    </location>
</feature>
<feature type="transmembrane region" description="Helical" evidence="15">
    <location>
        <begin position="25"/>
        <end position="43"/>
    </location>
</feature>
<accession>A0A5K7TNK0</accession>